<dbReference type="GeneID" id="93147050"/>
<feature type="transmembrane region" description="Helical" evidence="9">
    <location>
        <begin position="118"/>
        <end position="139"/>
    </location>
</feature>
<evidence type="ECO:0000256" key="6">
    <source>
        <dbReference type="ARBA" id="ARBA00022970"/>
    </source>
</evidence>
<evidence type="ECO:0000256" key="9">
    <source>
        <dbReference type="RuleBase" id="RU362122"/>
    </source>
</evidence>
<protein>
    <recommendedName>
        <fullName evidence="9">Branched-chain amino acid transport system carrier protein</fullName>
    </recommendedName>
</protein>
<dbReference type="AlphaFoldDB" id="A0A174UEW2"/>
<proteinExistence type="inferred from homology"/>
<reference evidence="10" key="1">
    <citation type="submission" date="2022-01" db="EMBL/GenBank/DDBJ databases">
        <title>Novel bile acid biosynthetic pathways are enriched in the microbiome of centenarians.</title>
        <authorList>
            <person name="Sato Y."/>
            <person name="Atarashi K."/>
            <person name="Plichta R.D."/>
            <person name="Arai Y."/>
            <person name="Sasajima S."/>
            <person name="Kearney M.S."/>
            <person name="Suda W."/>
            <person name="Takeshita K."/>
            <person name="Sasaki T."/>
            <person name="Okamoto S."/>
            <person name="Skelly N.A."/>
            <person name="Okamura Y."/>
            <person name="Vlamakis H."/>
            <person name="Li Y."/>
            <person name="Tanoue T."/>
            <person name="Takei H."/>
            <person name="Nittono H."/>
            <person name="Narushima S."/>
            <person name="Irie J."/>
            <person name="Itoh H."/>
            <person name="Moriya K."/>
            <person name="Sugiura Y."/>
            <person name="Suematsu M."/>
            <person name="Moritoki N."/>
            <person name="Shibata S."/>
            <person name="Littman R.D."/>
            <person name="Fischbach A.M."/>
            <person name="Uwamino Y."/>
            <person name="Inoue T."/>
            <person name="Honda A."/>
            <person name="Hattori M."/>
            <person name="Murai T."/>
            <person name="Xavier J.R."/>
            <person name="Hirose N."/>
            <person name="Honda K."/>
        </authorList>
    </citation>
    <scope>NUCLEOTIDE SEQUENCE</scope>
    <source>
        <strain evidence="10">CE91-St55</strain>
    </source>
</reference>
<feature type="transmembrane region" description="Helical" evidence="9">
    <location>
        <begin position="75"/>
        <end position="98"/>
    </location>
</feature>
<evidence type="ECO:0000256" key="2">
    <source>
        <dbReference type="ARBA" id="ARBA00008540"/>
    </source>
</evidence>
<evidence type="ECO:0000256" key="4">
    <source>
        <dbReference type="ARBA" id="ARBA00022475"/>
    </source>
</evidence>
<feature type="transmembrane region" description="Helical" evidence="9">
    <location>
        <begin position="9"/>
        <end position="28"/>
    </location>
</feature>
<feature type="transmembrane region" description="Helical" evidence="9">
    <location>
        <begin position="343"/>
        <end position="366"/>
    </location>
</feature>
<dbReference type="GO" id="GO:0015818">
    <property type="term" value="P:isoleucine transport"/>
    <property type="evidence" value="ECO:0007669"/>
    <property type="project" value="TreeGrafter"/>
</dbReference>
<feature type="transmembrane region" description="Helical" evidence="9">
    <location>
        <begin position="151"/>
        <end position="172"/>
    </location>
</feature>
<dbReference type="RefSeq" id="WP_039890828.1">
    <property type="nucleotide sequence ID" value="NZ_BQNJ01000001.1"/>
</dbReference>
<feature type="transmembrane region" description="Helical" evidence="9">
    <location>
        <begin position="415"/>
        <end position="433"/>
    </location>
</feature>
<feature type="transmembrane region" description="Helical" evidence="9">
    <location>
        <begin position="373"/>
        <end position="395"/>
    </location>
</feature>
<keyword evidence="4" id="KW-1003">Cell membrane</keyword>
<organism evidence="10 11">
    <name type="scientific">Hungatella hathewayi</name>
    <dbReference type="NCBI Taxonomy" id="154046"/>
    <lineage>
        <taxon>Bacteria</taxon>
        <taxon>Bacillati</taxon>
        <taxon>Bacillota</taxon>
        <taxon>Clostridia</taxon>
        <taxon>Lachnospirales</taxon>
        <taxon>Lachnospiraceae</taxon>
        <taxon>Hungatella</taxon>
    </lineage>
</organism>
<evidence type="ECO:0000313" key="10">
    <source>
        <dbReference type="EMBL" id="GKG98249.1"/>
    </source>
</evidence>
<keyword evidence="7 9" id="KW-1133">Transmembrane helix</keyword>
<keyword evidence="6 9" id="KW-0029">Amino-acid transport</keyword>
<evidence type="ECO:0000256" key="3">
    <source>
        <dbReference type="ARBA" id="ARBA00022448"/>
    </source>
</evidence>
<dbReference type="EMBL" id="BQNJ01000001">
    <property type="protein sequence ID" value="GKG98249.1"/>
    <property type="molecule type" value="Genomic_DNA"/>
</dbReference>
<dbReference type="Pfam" id="PF05525">
    <property type="entry name" value="Branch_AA_trans"/>
    <property type="match status" value="1"/>
</dbReference>
<feature type="transmembrane region" description="Helical" evidence="9">
    <location>
        <begin position="281"/>
        <end position="304"/>
    </location>
</feature>
<dbReference type="GO" id="GO:0015190">
    <property type="term" value="F:L-leucine transmembrane transporter activity"/>
    <property type="evidence" value="ECO:0007669"/>
    <property type="project" value="TreeGrafter"/>
</dbReference>
<sequence>MERLSKRNVCLVGLTLFSMFFGAGNLIFPPFLGAMAGTNTWTAMAGFAVTAIGFPILGVIAVAKAGGLTGLAGRVHPGFASVFTLLIYLSIGPCLAIPRTASTSFEMAVIPFLHGRVSVGRAQLLYSCLFFAIAFLVALKPDKLTDRLGKVLTPCLLTLIAILFFGCILKPASVSGYGGPSEMYQKNPLVKGFLEGYLTMDTIAALNFGIIISLNISALGVKAEASIIKETIKAGVIAGGILVLVYAALAHIGAVAGGAFGSFENGAQTLNQMVRFLFGKAGLIMLAAIFFIACLNTCIGLISCCSRYFCTLLPRIGYRMWAFIFAVVSLIIANAGLNRILEISVPVLNAIYPAAIVLILLSFLFPDGKRWRLVYVCSIVLTGITSVAMALYQIGITPLGRVLLLLPLHSLNLEWISPAAVGIVIGVLVRFRANKRKLLFE</sequence>
<dbReference type="GO" id="GO:0015188">
    <property type="term" value="F:L-isoleucine transmembrane transporter activity"/>
    <property type="evidence" value="ECO:0007669"/>
    <property type="project" value="TreeGrafter"/>
</dbReference>
<keyword evidence="8 9" id="KW-0472">Membrane</keyword>
<comment type="subcellular location">
    <subcellularLocation>
        <location evidence="1 9">Cell membrane</location>
        <topology evidence="1 9">Multi-pass membrane protein</topology>
    </subcellularLocation>
</comment>
<evidence type="ECO:0000256" key="1">
    <source>
        <dbReference type="ARBA" id="ARBA00004651"/>
    </source>
</evidence>
<dbReference type="PANTHER" id="PTHR30588">
    <property type="entry name" value="BRANCHED-CHAIN AMINO ACID TRANSPORT SYSTEM 2 CARRIER PROTEIN"/>
    <property type="match status" value="1"/>
</dbReference>
<feature type="transmembrane region" description="Helical" evidence="9">
    <location>
        <begin position="40"/>
        <end position="63"/>
    </location>
</feature>
<accession>A0A174UEW2</accession>
<feature type="transmembrane region" description="Helical" evidence="9">
    <location>
        <begin position="316"/>
        <end position="337"/>
    </location>
</feature>
<dbReference type="PANTHER" id="PTHR30588:SF0">
    <property type="entry name" value="BRANCHED-CHAIN AMINO ACID PERMEASE BRNQ"/>
    <property type="match status" value="1"/>
</dbReference>
<comment type="function">
    <text evidence="9">Component of the transport system for branched-chain amino acids.</text>
</comment>
<evidence type="ECO:0000256" key="5">
    <source>
        <dbReference type="ARBA" id="ARBA00022692"/>
    </source>
</evidence>
<feature type="transmembrane region" description="Helical" evidence="9">
    <location>
        <begin position="203"/>
        <end position="223"/>
    </location>
</feature>
<keyword evidence="3 9" id="KW-0813">Transport</keyword>
<dbReference type="GO" id="GO:0005304">
    <property type="term" value="F:L-valine transmembrane transporter activity"/>
    <property type="evidence" value="ECO:0007669"/>
    <property type="project" value="TreeGrafter"/>
</dbReference>
<evidence type="ECO:0000313" key="11">
    <source>
        <dbReference type="Proteomes" id="UP001055091"/>
    </source>
</evidence>
<dbReference type="Proteomes" id="UP001055091">
    <property type="component" value="Unassembled WGS sequence"/>
</dbReference>
<gene>
    <name evidence="10" type="primary">brnQ</name>
    <name evidence="10" type="ORF">CE91St55_02310</name>
</gene>
<dbReference type="GO" id="GO:0005886">
    <property type="term" value="C:plasma membrane"/>
    <property type="evidence" value="ECO:0007669"/>
    <property type="project" value="UniProtKB-SubCell"/>
</dbReference>
<dbReference type="GO" id="GO:0015820">
    <property type="term" value="P:L-leucine transport"/>
    <property type="evidence" value="ECO:0007669"/>
    <property type="project" value="TreeGrafter"/>
</dbReference>
<keyword evidence="5 9" id="KW-0812">Transmembrane</keyword>
<dbReference type="NCBIfam" id="TIGR00796">
    <property type="entry name" value="livcs"/>
    <property type="match status" value="1"/>
</dbReference>
<comment type="similarity">
    <text evidence="2 9">Belongs to the branched chain amino acid transporter family.</text>
</comment>
<evidence type="ECO:0000256" key="7">
    <source>
        <dbReference type="ARBA" id="ARBA00022989"/>
    </source>
</evidence>
<dbReference type="InterPro" id="IPR004685">
    <property type="entry name" value="Brnchd-chn_aa_trnsp_Livcs"/>
</dbReference>
<evidence type="ECO:0000256" key="8">
    <source>
        <dbReference type="ARBA" id="ARBA00023136"/>
    </source>
</evidence>
<name>A0A174UEW2_9FIRM</name>
<comment type="caution">
    <text evidence="10">The sequence shown here is derived from an EMBL/GenBank/DDBJ whole genome shotgun (WGS) entry which is preliminary data.</text>
</comment>
<feature type="transmembrane region" description="Helical" evidence="9">
    <location>
        <begin position="235"/>
        <end position="261"/>
    </location>
</feature>